<proteinExistence type="predicted"/>
<dbReference type="CDD" id="cd19088">
    <property type="entry name" value="AKR_AKR13B1"/>
    <property type="match status" value="1"/>
</dbReference>
<dbReference type="SUPFAM" id="SSF51430">
    <property type="entry name" value="NAD(P)-linked oxidoreductase"/>
    <property type="match status" value="1"/>
</dbReference>
<dbReference type="InterPro" id="IPR023210">
    <property type="entry name" value="NADP_OxRdtase_dom"/>
</dbReference>
<dbReference type="PANTHER" id="PTHR43625:SF40">
    <property type="entry name" value="ALDO-KETO REDUCTASE YAKC [NADP(+)]"/>
    <property type="match status" value="1"/>
</dbReference>
<evidence type="ECO:0000256" key="1">
    <source>
        <dbReference type="ARBA" id="ARBA00023002"/>
    </source>
</evidence>
<dbReference type="Gene3D" id="3.20.20.100">
    <property type="entry name" value="NADP-dependent oxidoreductase domain"/>
    <property type="match status" value="1"/>
</dbReference>
<evidence type="ECO:0000313" key="3">
    <source>
        <dbReference type="EMBL" id="GHI73242.1"/>
    </source>
</evidence>
<dbReference type="InterPro" id="IPR020471">
    <property type="entry name" value="AKR"/>
</dbReference>
<dbReference type="Proteomes" id="UP000613974">
    <property type="component" value="Unassembled WGS sequence"/>
</dbReference>
<dbReference type="InterPro" id="IPR036812">
    <property type="entry name" value="NAD(P)_OxRdtase_dom_sf"/>
</dbReference>
<evidence type="ECO:0000259" key="2">
    <source>
        <dbReference type="Pfam" id="PF00248"/>
    </source>
</evidence>
<keyword evidence="1" id="KW-0560">Oxidoreductase</keyword>
<dbReference type="GeneID" id="95591484"/>
<protein>
    <submittedName>
        <fullName evidence="3">Oxidoreductase</fullName>
    </submittedName>
</protein>
<dbReference type="Pfam" id="PF00248">
    <property type="entry name" value="Aldo_ket_red"/>
    <property type="match status" value="1"/>
</dbReference>
<evidence type="ECO:0000313" key="4">
    <source>
        <dbReference type="Proteomes" id="UP000613974"/>
    </source>
</evidence>
<accession>A0ABQ3SYM1</accession>
<gene>
    <name evidence="3" type="ORF">Snoj_71600</name>
</gene>
<comment type="caution">
    <text evidence="3">The sequence shown here is derived from an EMBL/GenBank/DDBJ whole genome shotgun (WGS) entry which is preliminary data.</text>
</comment>
<dbReference type="RefSeq" id="WP_189738472.1">
    <property type="nucleotide sequence ID" value="NZ_BMRL01000006.1"/>
</dbReference>
<sequence>MSAPNEVTPVLSWGPLRLGLGGNRLAGPDSFGPPRDGNESRKVVHLACDSGVAVIDTADCYGPYWSERIIGEALSRRDSRPLVATKVGVVRDASAGWAVDARPEGLARAAEGSLRRLKLEAVDVLQLHHPSTRIPLEAQVGALQDIRRRGLARHIGLCNVTLEQLQRAEREGPIASVQNHLHALRITPDDLRLVAYCKDRGITVMAYQPFAEGALLAEPRIVRAAEHKGVPAAQVALGVLLDLGDHVVPIPGSGSTRHVRANVDAVSDHLGLAGRVSRPASTDGENL</sequence>
<dbReference type="PANTHER" id="PTHR43625">
    <property type="entry name" value="AFLATOXIN B1 ALDEHYDE REDUCTASE"/>
    <property type="match status" value="1"/>
</dbReference>
<keyword evidence="4" id="KW-1185">Reference proteome</keyword>
<dbReference type="PRINTS" id="PR00069">
    <property type="entry name" value="ALDKETRDTASE"/>
</dbReference>
<organism evidence="3 4">
    <name type="scientific">Streptomyces nojiriensis</name>
    <dbReference type="NCBI Taxonomy" id="66374"/>
    <lineage>
        <taxon>Bacteria</taxon>
        <taxon>Bacillati</taxon>
        <taxon>Actinomycetota</taxon>
        <taxon>Actinomycetes</taxon>
        <taxon>Kitasatosporales</taxon>
        <taxon>Streptomycetaceae</taxon>
        <taxon>Streptomyces</taxon>
    </lineage>
</organism>
<dbReference type="InterPro" id="IPR050791">
    <property type="entry name" value="Aldo-Keto_reductase"/>
</dbReference>
<dbReference type="EMBL" id="BNEC01000005">
    <property type="protein sequence ID" value="GHI73242.1"/>
    <property type="molecule type" value="Genomic_DNA"/>
</dbReference>
<name>A0ABQ3SYM1_9ACTN</name>
<reference evidence="4" key="1">
    <citation type="submission" date="2023-07" db="EMBL/GenBank/DDBJ databases">
        <title>Whole genome shotgun sequence of Streptomyces nojiriensis NBRC 13794.</title>
        <authorList>
            <person name="Komaki H."/>
            <person name="Tamura T."/>
        </authorList>
    </citation>
    <scope>NUCLEOTIDE SEQUENCE [LARGE SCALE GENOMIC DNA]</scope>
    <source>
        <strain evidence="4">NBRC 13794</strain>
    </source>
</reference>
<feature type="domain" description="NADP-dependent oxidoreductase" evidence="2">
    <location>
        <begin position="17"/>
        <end position="267"/>
    </location>
</feature>